<evidence type="ECO:0000313" key="3">
    <source>
        <dbReference type="Proteomes" id="UP001348817"/>
    </source>
</evidence>
<dbReference type="Proteomes" id="UP001348817">
    <property type="component" value="Plasmid pFA1"/>
</dbReference>
<evidence type="ECO:0000313" key="2">
    <source>
        <dbReference type="EMBL" id="BDD11393.1"/>
    </source>
</evidence>
<geneLocation type="plasmid" evidence="2 3">
    <name>pFA1</name>
</geneLocation>
<dbReference type="RefSeq" id="WP_338394894.1">
    <property type="nucleotide sequence ID" value="NZ_AP025315.1"/>
</dbReference>
<dbReference type="SMART" id="SM00421">
    <property type="entry name" value="HTH_LUXR"/>
    <property type="match status" value="1"/>
</dbReference>
<accession>A0AAU9D5V6</accession>
<dbReference type="KEGG" id="fax:FUAX_38250"/>
<dbReference type="PROSITE" id="PS50043">
    <property type="entry name" value="HTH_LUXR_2"/>
    <property type="match status" value="1"/>
</dbReference>
<protein>
    <recommendedName>
        <fullName evidence="1">HTH luxR-type domain-containing protein</fullName>
    </recommendedName>
</protein>
<gene>
    <name evidence="2" type="ORF">FUAX_38250</name>
</gene>
<dbReference type="InterPro" id="IPR000792">
    <property type="entry name" value="Tscrpt_reg_LuxR_C"/>
</dbReference>
<dbReference type="CDD" id="cd06170">
    <property type="entry name" value="LuxR_C_like"/>
    <property type="match status" value="1"/>
</dbReference>
<dbReference type="InterPro" id="IPR036388">
    <property type="entry name" value="WH-like_DNA-bd_sf"/>
</dbReference>
<dbReference type="PRINTS" id="PR00038">
    <property type="entry name" value="HTHLUXR"/>
</dbReference>
<proteinExistence type="predicted"/>
<dbReference type="AlphaFoldDB" id="A0AAU9D5V6"/>
<dbReference type="GO" id="GO:0006355">
    <property type="term" value="P:regulation of DNA-templated transcription"/>
    <property type="evidence" value="ECO:0007669"/>
    <property type="project" value="InterPro"/>
</dbReference>
<reference evidence="2 3" key="1">
    <citation type="submission" date="2021-12" db="EMBL/GenBank/DDBJ databases">
        <title>Genome sequencing of bacteria with rrn-lacking chromosome and rrn-plasmid.</title>
        <authorList>
            <person name="Anda M."/>
            <person name="Iwasaki W."/>
        </authorList>
    </citation>
    <scope>NUCLEOTIDE SEQUENCE [LARGE SCALE GENOMIC DNA]</scope>
    <source>
        <strain evidence="2 3">DSM 100852</strain>
        <plasmid evidence="2 3">pFA1</plasmid>
    </source>
</reference>
<dbReference type="Gene3D" id="1.10.10.10">
    <property type="entry name" value="Winged helix-like DNA-binding domain superfamily/Winged helix DNA-binding domain"/>
    <property type="match status" value="1"/>
</dbReference>
<evidence type="ECO:0000259" key="1">
    <source>
        <dbReference type="PROSITE" id="PS50043"/>
    </source>
</evidence>
<keyword evidence="3" id="KW-1185">Reference proteome</keyword>
<dbReference type="EMBL" id="AP025315">
    <property type="protein sequence ID" value="BDD11393.1"/>
    <property type="molecule type" value="Genomic_DNA"/>
</dbReference>
<dbReference type="Pfam" id="PF00196">
    <property type="entry name" value="GerE"/>
    <property type="match status" value="1"/>
</dbReference>
<sequence length="222" mass="25811">MKNISLYNISKQIIKEGKSIQEIGAYLPCSLHLNNLNNFAIVDFDESLPKNLGMSDREVLDSTSDLMTKTVEPGDLAYAVHEMEHYLRNADSQRNFEFVQRVHFPITDFKETYFTSGMLLRDQLLCVSIPIGSLEIFNKDINNIFEETQFLRNNTKRFSSLSAKEIQIGELMAQGRTTEEVMLKMGITKNTFKKHRTNIYRKIGVKNYFEFYRFAKAFDMDI</sequence>
<dbReference type="GO" id="GO:0003677">
    <property type="term" value="F:DNA binding"/>
    <property type="evidence" value="ECO:0007669"/>
    <property type="project" value="InterPro"/>
</dbReference>
<dbReference type="InterPro" id="IPR016032">
    <property type="entry name" value="Sig_transdc_resp-reg_C-effctor"/>
</dbReference>
<keyword evidence="2" id="KW-0614">Plasmid</keyword>
<dbReference type="SUPFAM" id="SSF46894">
    <property type="entry name" value="C-terminal effector domain of the bipartite response regulators"/>
    <property type="match status" value="1"/>
</dbReference>
<feature type="domain" description="HTH luxR-type" evidence="1">
    <location>
        <begin position="154"/>
        <end position="219"/>
    </location>
</feature>
<name>A0AAU9D5V6_9BACT</name>
<organism evidence="2 3">
    <name type="scientific">Fulvitalea axinellae</name>
    <dbReference type="NCBI Taxonomy" id="1182444"/>
    <lineage>
        <taxon>Bacteria</taxon>
        <taxon>Pseudomonadati</taxon>
        <taxon>Bacteroidota</taxon>
        <taxon>Cytophagia</taxon>
        <taxon>Cytophagales</taxon>
        <taxon>Persicobacteraceae</taxon>
        <taxon>Fulvitalea</taxon>
    </lineage>
</organism>